<sequence>MESFGSYIRLYRDAKRLPLRKVAAYLDIDTSTLSKIERNERSALPEYLKPLSEILQINLKDIQARFIADKINKDFGEMEYLPEGLKMAEKYIKIPAKEMK</sequence>
<dbReference type="EMBL" id="FTOR01000009">
    <property type="protein sequence ID" value="SIT30569.1"/>
    <property type="molecule type" value="Genomic_DNA"/>
</dbReference>
<keyword evidence="3" id="KW-1185">Reference proteome</keyword>
<dbReference type="RefSeq" id="WP_076381568.1">
    <property type="nucleotide sequence ID" value="NZ_AP017422.1"/>
</dbReference>
<dbReference type="GO" id="GO:0003677">
    <property type="term" value="F:DNA binding"/>
    <property type="evidence" value="ECO:0007669"/>
    <property type="project" value="InterPro"/>
</dbReference>
<dbReference type="OrthoDB" id="4762426at2"/>
<dbReference type="PROSITE" id="PS50943">
    <property type="entry name" value="HTH_CROC1"/>
    <property type="match status" value="1"/>
</dbReference>
<dbReference type="Proteomes" id="UP000186917">
    <property type="component" value="Unassembled WGS sequence"/>
</dbReference>
<dbReference type="Pfam" id="PF01381">
    <property type="entry name" value="HTH_3"/>
    <property type="match status" value="1"/>
</dbReference>
<evidence type="ECO:0000313" key="3">
    <source>
        <dbReference type="Proteomes" id="UP000186917"/>
    </source>
</evidence>
<protein>
    <submittedName>
        <fullName evidence="2">Helix-turn-helix</fullName>
    </submittedName>
</protein>
<dbReference type="SMART" id="SM00530">
    <property type="entry name" value="HTH_XRE"/>
    <property type="match status" value="1"/>
</dbReference>
<evidence type="ECO:0000313" key="2">
    <source>
        <dbReference type="EMBL" id="SIT30569.1"/>
    </source>
</evidence>
<accession>A0A1N7R6B4</accession>
<proteinExistence type="predicted"/>
<dbReference type="AlphaFoldDB" id="A0A1N7R6B4"/>
<dbReference type="SUPFAM" id="SSF47413">
    <property type="entry name" value="lambda repressor-like DNA-binding domains"/>
    <property type="match status" value="1"/>
</dbReference>
<dbReference type="InterPro" id="IPR001387">
    <property type="entry name" value="Cro/C1-type_HTH"/>
</dbReference>
<dbReference type="CDD" id="cd00093">
    <property type="entry name" value="HTH_XRE"/>
    <property type="match status" value="1"/>
</dbReference>
<evidence type="ECO:0000259" key="1">
    <source>
        <dbReference type="PROSITE" id="PS50943"/>
    </source>
</evidence>
<organism evidence="2 3">
    <name type="scientific">Filimonas lacunae</name>
    <dbReference type="NCBI Taxonomy" id="477680"/>
    <lineage>
        <taxon>Bacteria</taxon>
        <taxon>Pseudomonadati</taxon>
        <taxon>Bacteroidota</taxon>
        <taxon>Chitinophagia</taxon>
        <taxon>Chitinophagales</taxon>
        <taxon>Chitinophagaceae</taxon>
        <taxon>Filimonas</taxon>
    </lineage>
</organism>
<name>A0A1N7R6B4_9BACT</name>
<dbReference type="InterPro" id="IPR010982">
    <property type="entry name" value="Lambda_DNA-bd_dom_sf"/>
</dbReference>
<feature type="domain" description="HTH cro/C1-type" evidence="1">
    <location>
        <begin position="8"/>
        <end position="62"/>
    </location>
</feature>
<gene>
    <name evidence="2" type="ORF">SAMN05421788_109260</name>
</gene>
<reference evidence="3" key="1">
    <citation type="submission" date="2017-01" db="EMBL/GenBank/DDBJ databases">
        <authorList>
            <person name="Varghese N."/>
            <person name="Submissions S."/>
        </authorList>
    </citation>
    <scope>NUCLEOTIDE SEQUENCE [LARGE SCALE GENOMIC DNA]</scope>
    <source>
        <strain evidence="3">DSM 21054</strain>
    </source>
</reference>
<dbReference type="Gene3D" id="1.10.260.40">
    <property type="entry name" value="lambda repressor-like DNA-binding domains"/>
    <property type="match status" value="1"/>
</dbReference>
<dbReference type="STRING" id="477680.SAMN05421788_109260"/>